<evidence type="ECO:0000313" key="7">
    <source>
        <dbReference type="EMBL" id="OGH77806.1"/>
    </source>
</evidence>
<evidence type="ECO:0000256" key="6">
    <source>
        <dbReference type="SAM" id="Phobius"/>
    </source>
</evidence>
<protein>
    <submittedName>
        <fullName evidence="7">Uncharacterized protein</fullName>
    </submittedName>
</protein>
<evidence type="ECO:0000256" key="1">
    <source>
        <dbReference type="ARBA" id="ARBA00004613"/>
    </source>
</evidence>
<keyword evidence="3" id="KW-0732">Signal</keyword>
<accession>A0A1F6N1E9</accession>
<keyword evidence="6" id="KW-1133">Transmembrane helix</keyword>
<dbReference type="SUPFAM" id="SSF103647">
    <property type="entry name" value="TSP type-3 repeat"/>
    <property type="match status" value="1"/>
</dbReference>
<dbReference type="Gene3D" id="4.10.1080.10">
    <property type="entry name" value="TSP type-3 repeat"/>
    <property type="match status" value="1"/>
</dbReference>
<proteinExistence type="predicted"/>
<evidence type="ECO:0000256" key="3">
    <source>
        <dbReference type="ARBA" id="ARBA00022729"/>
    </source>
</evidence>
<sequence length="279" mass="29332">MFDNQTNPASGQVPGNLPVSEPDDMFSAAPEGNPEPATSVQPNPEPIPAMQANSEPTALSAGVLRAKPNPEQIMMAPTNPVPTNYGQTTITEGLRPEENMMRDPFGGRKVLITVITLLSLGILGGGGAWIYFSFIKETPSIGIVPAIVPETVPTVAPVIVPVVTPTEDITTTTLSTTANSPSSSDQRILFGEPVLDTDSDGLDDATEKKISTNMLAWDSDADGLSDGDEVLTWKTDPLKSDTDADGYTDGAEIKNGYNPKGSGKLFSPPTSESTTTTPN</sequence>
<keyword evidence="2" id="KW-0964">Secreted</keyword>
<gene>
    <name evidence="7" type="ORF">A2983_00205</name>
</gene>
<dbReference type="Pfam" id="PF18884">
    <property type="entry name" value="TSP3_bac"/>
    <property type="match status" value="2"/>
</dbReference>
<comment type="subcellular location">
    <subcellularLocation>
        <location evidence="1">Secreted</location>
    </subcellularLocation>
</comment>
<evidence type="ECO:0000256" key="5">
    <source>
        <dbReference type="SAM" id="MobiDB-lite"/>
    </source>
</evidence>
<dbReference type="GO" id="GO:0005509">
    <property type="term" value="F:calcium ion binding"/>
    <property type="evidence" value="ECO:0007669"/>
    <property type="project" value="InterPro"/>
</dbReference>
<keyword evidence="6" id="KW-0472">Membrane</keyword>
<comment type="caution">
    <text evidence="7">The sequence shown here is derived from an EMBL/GenBank/DDBJ whole genome shotgun (WGS) entry which is preliminary data.</text>
</comment>
<feature type="region of interest" description="Disordered" evidence="5">
    <location>
        <begin position="228"/>
        <end position="279"/>
    </location>
</feature>
<dbReference type="InterPro" id="IPR059100">
    <property type="entry name" value="TSP3_bac"/>
</dbReference>
<evidence type="ECO:0000256" key="4">
    <source>
        <dbReference type="ARBA" id="ARBA00022837"/>
    </source>
</evidence>
<keyword evidence="6" id="KW-0812">Transmembrane</keyword>
<organism evidence="7 8">
    <name type="scientific">Candidatus Magasanikbacteria bacterium RIFCSPLOWO2_01_FULL_40_15</name>
    <dbReference type="NCBI Taxonomy" id="1798686"/>
    <lineage>
        <taxon>Bacteria</taxon>
        <taxon>Candidatus Magasanikiibacteriota</taxon>
    </lineage>
</organism>
<dbReference type="InterPro" id="IPR028974">
    <property type="entry name" value="TSP_type-3_rpt"/>
</dbReference>
<dbReference type="Proteomes" id="UP000177040">
    <property type="component" value="Unassembled WGS sequence"/>
</dbReference>
<dbReference type="EMBL" id="MFQH01000022">
    <property type="protein sequence ID" value="OGH77806.1"/>
    <property type="molecule type" value="Genomic_DNA"/>
</dbReference>
<feature type="transmembrane region" description="Helical" evidence="6">
    <location>
        <begin position="110"/>
        <end position="132"/>
    </location>
</feature>
<evidence type="ECO:0000256" key="2">
    <source>
        <dbReference type="ARBA" id="ARBA00022525"/>
    </source>
</evidence>
<name>A0A1F6N1E9_9BACT</name>
<feature type="compositionally biased region" description="Polar residues" evidence="5">
    <location>
        <begin position="1"/>
        <end position="10"/>
    </location>
</feature>
<evidence type="ECO:0000313" key="8">
    <source>
        <dbReference type="Proteomes" id="UP000177040"/>
    </source>
</evidence>
<feature type="region of interest" description="Disordered" evidence="5">
    <location>
        <begin position="1"/>
        <end position="52"/>
    </location>
</feature>
<reference evidence="7 8" key="1">
    <citation type="journal article" date="2016" name="Nat. Commun.">
        <title>Thousands of microbial genomes shed light on interconnected biogeochemical processes in an aquifer system.</title>
        <authorList>
            <person name="Anantharaman K."/>
            <person name="Brown C.T."/>
            <person name="Hug L.A."/>
            <person name="Sharon I."/>
            <person name="Castelle C.J."/>
            <person name="Probst A.J."/>
            <person name="Thomas B.C."/>
            <person name="Singh A."/>
            <person name="Wilkins M.J."/>
            <person name="Karaoz U."/>
            <person name="Brodie E.L."/>
            <person name="Williams K.H."/>
            <person name="Hubbard S.S."/>
            <person name="Banfield J.F."/>
        </authorList>
    </citation>
    <scope>NUCLEOTIDE SEQUENCE [LARGE SCALE GENOMIC DNA]</scope>
</reference>
<dbReference type="AlphaFoldDB" id="A0A1F6N1E9"/>
<keyword evidence="4" id="KW-0106">Calcium</keyword>
<feature type="compositionally biased region" description="Low complexity" evidence="5">
    <location>
        <begin position="267"/>
        <end position="279"/>
    </location>
</feature>